<sequence>MTAVASSAPMLHLHLGPTTIERRGLRCVRITDRRWRVTQPGGAIVGYLDERDSGSWVVARMTPDRRSFMELGSHPSFDDAFDSLRRG</sequence>
<reference evidence="1 2" key="1">
    <citation type="submission" date="2018-11" db="EMBL/GenBank/DDBJ databases">
        <title>YIM 102482-1 draft genome.</title>
        <authorList>
            <person name="Li G."/>
            <person name="Jiang Y."/>
        </authorList>
    </citation>
    <scope>NUCLEOTIDE SEQUENCE [LARGE SCALE GENOMIC DNA]</scope>
    <source>
        <strain evidence="1 2">YIM 102482-1</strain>
    </source>
</reference>
<accession>A0A3P3VT95</accession>
<dbReference type="Proteomes" id="UP000274391">
    <property type="component" value="Unassembled WGS sequence"/>
</dbReference>
<dbReference type="RefSeq" id="WP_124973535.1">
    <property type="nucleotide sequence ID" value="NZ_RQVS01000015.1"/>
</dbReference>
<proteinExistence type="predicted"/>
<dbReference type="OrthoDB" id="5120662at2"/>
<dbReference type="AlphaFoldDB" id="A0A3P3VT95"/>
<evidence type="ECO:0000313" key="1">
    <source>
        <dbReference type="EMBL" id="RRJ85870.1"/>
    </source>
</evidence>
<keyword evidence="2" id="KW-1185">Reference proteome</keyword>
<protein>
    <submittedName>
        <fullName evidence="1">Uncharacterized protein</fullName>
    </submittedName>
</protein>
<comment type="caution">
    <text evidence="1">The sequence shown here is derived from an EMBL/GenBank/DDBJ whole genome shotgun (WGS) entry which is preliminary data.</text>
</comment>
<name>A0A3P3VT95_9MICO</name>
<gene>
    <name evidence="1" type="ORF">EG850_11275</name>
</gene>
<organism evidence="1 2">
    <name type="scientific">Gulosibacter macacae</name>
    <dbReference type="NCBI Taxonomy" id="2488791"/>
    <lineage>
        <taxon>Bacteria</taxon>
        <taxon>Bacillati</taxon>
        <taxon>Actinomycetota</taxon>
        <taxon>Actinomycetes</taxon>
        <taxon>Micrococcales</taxon>
        <taxon>Microbacteriaceae</taxon>
        <taxon>Gulosibacter</taxon>
    </lineage>
</organism>
<evidence type="ECO:0000313" key="2">
    <source>
        <dbReference type="Proteomes" id="UP000274391"/>
    </source>
</evidence>
<dbReference type="EMBL" id="RQVS01000015">
    <property type="protein sequence ID" value="RRJ85870.1"/>
    <property type="molecule type" value="Genomic_DNA"/>
</dbReference>